<feature type="region of interest" description="Disordered" evidence="1">
    <location>
        <begin position="113"/>
        <end position="133"/>
    </location>
</feature>
<dbReference type="Proteomes" id="UP000197138">
    <property type="component" value="Unassembled WGS sequence"/>
</dbReference>
<feature type="region of interest" description="Disordered" evidence="1">
    <location>
        <begin position="1"/>
        <end position="20"/>
    </location>
</feature>
<organism evidence="2 3">
    <name type="scientific">Punica granatum</name>
    <name type="common">Pomegranate</name>
    <dbReference type="NCBI Taxonomy" id="22663"/>
    <lineage>
        <taxon>Eukaryota</taxon>
        <taxon>Viridiplantae</taxon>
        <taxon>Streptophyta</taxon>
        <taxon>Embryophyta</taxon>
        <taxon>Tracheophyta</taxon>
        <taxon>Spermatophyta</taxon>
        <taxon>Magnoliopsida</taxon>
        <taxon>eudicotyledons</taxon>
        <taxon>Gunneridae</taxon>
        <taxon>Pentapetalae</taxon>
        <taxon>rosids</taxon>
        <taxon>malvids</taxon>
        <taxon>Myrtales</taxon>
        <taxon>Lythraceae</taxon>
        <taxon>Punica</taxon>
    </lineage>
</organism>
<gene>
    <name evidence="2" type="ORF">CDL15_Pgr010003</name>
</gene>
<dbReference type="EMBL" id="MTKT01002370">
    <property type="protein sequence ID" value="OWM80025.1"/>
    <property type="molecule type" value="Genomic_DNA"/>
</dbReference>
<comment type="caution">
    <text evidence="2">The sequence shown here is derived from an EMBL/GenBank/DDBJ whole genome shotgun (WGS) entry which is preliminary data.</text>
</comment>
<evidence type="ECO:0000313" key="3">
    <source>
        <dbReference type="Proteomes" id="UP000197138"/>
    </source>
</evidence>
<evidence type="ECO:0000313" key="2">
    <source>
        <dbReference type="EMBL" id="OWM80025.1"/>
    </source>
</evidence>
<reference evidence="3" key="1">
    <citation type="journal article" date="2017" name="Plant J.">
        <title>The pomegranate (Punica granatum L.) genome and the genomics of punicalagin biosynthesis.</title>
        <authorList>
            <person name="Qin G."/>
            <person name="Xu C."/>
            <person name="Ming R."/>
            <person name="Tang H."/>
            <person name="Guyot R."/>
            <person name="Kramer E.M."/>
            <person name="Hu Y."/>
            <person name="Yi X."/>
            <person name="Qi Y."/>
            <person name="Xu X."/>
            <person name="Gao Z."/>
            <person name="Pan H."/>
            <person name="Jian J."/>
            <person name="Tian Y."/>
            <person name="Yue Z."/>
            <person name="Xu Y."/>
        </authorList>
    </citation>
    <scope>NUCLEOTIDE SEQUENCE [LARGE SCALE GENOMIC DNA]</scope>
    <source>
        <strain evidence="3">cv. Dabenzi</strain>
    </source>
</reference>
<feature type="compositionally biased region" description="Basic and acidic residues" evidence="1">
    <location>
        <begin position="113"/>
        <end position="122"/>
    </location>
</feature>
<name>A0A218X469_PUNGR</name>
<evidence type="ECO:0000256" key="1">
    <source>
        <dbReference type="SAM" id="MobiDB-lite"/>
    </source>
</evidence>
<proteinExistence type="predicted"/>
<sequence length="152" mass="16973">MSGISRLQKNTSFASTDGVQQHTRISSTLRELEMTGHPAQLLFRIWPSKPSSLISKPKEIVFVKKLQTRTSNLLISANYRESSPRPASNCRGVIRSWRKRTLLWKGPGRGPVEVRAHPRIDTSTRPSPGTGPFMATVACTSGTLEDRLRTIF</sequence>
<dbReference type="AlphaFoldDB" id="A0A218X469"/>
<protein>
    <submittedName>
        <fullName evidence="2">Uncharacterized protein</fullName>
    </submittedName>
</protein>
<accession>A0A218X469</accession>